<dbReference type="Pfam" id="PF09816">
    <property type="entry name" value="EAF"/>
    <property type="match status" value="1"/>
</dbReference>
<evidence type="ECO:0000256" key="4">
    <source>
        <dbReference type="ARBA" id="ARBA00023015"/>
    </source>
</evidence>
<feature type="region of interest" description="Disordered" evidence="8">
    <location>
        <begin position="465"/>
        <end position="494"/>
    </location>
</feature>
<evidence type="ECO:0000256" key="5">
    <source>
        <dbReference type="ARBA" id="ARBA00023159"/>
    </source>
</evidence>
<feature type="compositionally biased region" description="Low complexity" evidence="8">
    <location>
        <begin position="194"/>
        <end position="217"/>
    </location>
</feature>
<dbReference type="EMBL" id="ML211227">
    <property type="protein sequence ID" value="TFK85889.1"/>
    <property type="molecule type" value="Genomic_DNA"/>
</dbReference>
<feature type="compositionally biased region" description="Low complexity" evidence="8">
    <location>
        <begin position="312"/>
        <end position="351"/>
    </location>
</feature>
<comment type="similarity">
    <text evidence="2">Belongs to the EAF family.</text>
</comment>
<feature type="compositionally biased region" description="Low complexity" evidence="8">
    <location>
        <begin position="150"/>
        <end position="168"/>
    </location>
</feature>
<feature type="region of interest" description="Disordered" evidence="8">
    <location>
        <begin position="136"/>
        <end position="361"/>
    </location>
</feature>
<dbReference type="PANTHER" id="PTHR15970">
    <property type="entry name" value="ELL-ASSOCIATED FACTOR EAF"/>
    <property type="match status" value="1"/>
</dbReference>
<feature type="compositionally biased region" description="Basic and acidic residues" evidence="8">
    <location>
        <begin position="275"/>
        <end position="291"/>
    </location>
</feature>
<sequence length="494" mass="52099">MATTSADYPWMSGKHEVAVGNTIVRTLKARKGVPVDAKAKYSREFYSVRYNFKPESVDTTKAGTIEVKKSKDEAGSSGATVVRPSTQNDQGVNYTGRVTDAREFDCVLIYDEQTGSFTLEKLDTMGVFQHDPKTVRAPRYVGSPAPAAPPRASASASSSSNGNAQPPEIAERQEEEESEGEIPEPKAKPPSRPVASVQSKAKQAASTRVSSPRASAPAPAPSPKSVPKPRPVARPGHGLPPKPVPTAAPAKSKSKPPATLVPATLVPPSPAEAKSATKRERPDEESLEIRRPAPPKKAKVAPMKKEAPPKQPVSLSFPDSSSSVALPSSLTTPAAPTAAPQPQPVATTTATMSDSEEEEWDVVPPTIAPVQPAIPTAVSAPVIEMEEIEMEEIEFTLPPSAPAPVPAPAPAPQADEPEGEEIDMDAFEELLNDQLGNGNPVEAEPDGEEYEDFLAGAVSPVAERQPLSLNQFAGGGADFGDDDEYSSSDDSDDD</sequence>
<dbReference type="GO" id="GO:0032783">
    <property type="term" value="C:super elongation complex"/>
    <property type="evidence" value="ECO:0007669"/>
    <property type="project" value="InterPro"/>
</dbReference>
<evidence type="ECO:0000313" key="10">
    <source>
        <dbReference type="EMBL" id="TFK85889.1"/>
    </source>
</evidence>
<evidence type="ECO:0000256" key="8">
    <source>
        <dbReference type="SAM" id="MobiDB-lite"/>
    </source>
</evidence>
<dbReference type="InterPro" id="IPR027093">
    <property type="entry name" value="EAF_fam"/>
</dbReference>
<feature type="compositionally biased region" description="Acidic residues" evidence="8">
    <location>
        <begin position="173"/>
        <end position="182"/>
    </location>
</feature>
<feature type="region of interest" description="Disordered" evidence="8">
    <location>
        <begin position="434"/>
        <end position="453"/>
    </location>
</feature>
<keyword evidence="6" id="KW-0804">Transcription</keyword>
<comment type="subcellular location">
    <subcellularLocation>
        <location evidence="1">Nucleus</location>
    </subcellularLocation>
</comment>
<evidence type="ECO:0000256" key="7">
    <source>
        <dbReference type="ARBA" id="ARBA00023242"/>
    </source>
</evidence>
<evidence type="ECO:0000256" key="2">
    <source>
        <dbReference type="ARBA" id="ARBA00007798"/>
    </source>
</evidence>
<evidence type="ECO:0000259" key="9">
    <source>
        <dbReference type="Pfam" id="PF09816"/>
    </source>
</evidence>
<keyword evidence="7" id="KW-0539">Nucleus</keyword>
<feature type="region of interest" description="Disordered" evidence="8">
    <location>
        <begin position="71"/>
        <end position="93"/>
    </location>
</feature>
<feature type="compositionally biased region" description="Acidic residues" evidence="8">
    <location>
        <begin position="443"/>
        <end position="452"/>
    </location>
</feature>
<feature type="compositionally biased region" description="Pro residues" evidence="8">
    <location>
        <begin position="399"/>
        <end position="411"/>
    </location>
</feature>
<dbReference type="GO" id="GO:0003711">
    <property type="term" value="F:transcription elongation factor activity"/>
    <property type="evidence" value="ECO:0007669"/>
    <property type="project" value="TreeGrafter"/>
</dbReference>
<dbReference type="Proteomes" id="UP000308197">
    <property type="component" value="Unassembled WGS sequence"/>
</dbReference>
<dbReference type="STRING" id="1314778.A0A5C3PAE3"/>
<keyword evidence="11" id="KW-1185">Reference proteome</keyword>
<dbReference type="InterPro" id="IPR019194">
    <property type="entry name" value="Tscrpt_elong_fac_Eaf_N"/>
</dbReference>
<organism evidence="10 11">
    <name type="scientific">Polyporus arcularius HHB13444</name>
    <dbReference type="NCBI Taxonomy" id="1314778"/>
    <lineage>
        <taxon>Eukaryota</taxon>
        <taxon>Fungi</taxon>
        <taxon>Dikarya</taxon>
        <taxon>Basidiomycota</taxon>
        <taxon>Agaricomycotina</taxon>
        <taxon>Agaricomycetes</taxon>
        <taxon>Polyporales</taxon>
        <taxon>Polyporaceae</taxon>
        <taxon>Polyporus</taxon>
    </lineage>
</organism>
<feature type="compositionally biased region" description="Pro residues" evidence="8">
    <location>
        <begin position="218"/>
        <end position="246"/>
    </location>
</feature>
<keyword evidence="5" id="KW-0010">Activator</keyword>
<dbReference type="AlphaFoldDB" id="A0A5C3PAE3"/>
<evidence type="ECO:0000256" key="6">
    <source>
        <dbReference type="ARBA" id="ARBA00023163"/>
    </source>
</evidence>
<dbReference type="GO" id="GO:0006368">
    <property type="term" value="P:transcription elongation by RNA polymerase II"/>
    <property type="evidence" value="ECO:0007669"/>
    <property type="project" value="InterPro"/>
</dbReference>
<dbReference type="PANTHER" id="PTHR15970:SF2">
    <property type="entry name" value="ELL-ASSOCIATED FACTOR EAF"/>
    <property type="match status" value="1"/>
</dbReference>
<evidence type="ECO:0000256" key="1">
    <source>
        <dbReference type="ARBA" id="ARBA00004123"/>
    </source>
</evidence>
<dbReference type="InParanoid" id="A0A5C3PAE3"/>
<evidence type="ECO:0000313" key="11">
    <source>
        <dbReference type="Proteomes" id="UP000308197"/>
    </source>
</evidence>
<feature type="compositionally biased region" description="Polar residues" evidence="8">
    <location>
        <begin position="77"/>
        <end position="93"/>
    </location>
</feature>
<feature type="compositionally biased region" description="Acidic residues" evidence="8">
    <location>
        <begin position="479"/>
        <end position="494"/>
    </location>
</feature>
<keyword evidence="4" id="KW-0805">Transcription regulation</keyword>
<feature type="region of interest" description="Disordered" evidence="8">
    <location>
        <begin position="398"/>
        <end position="422"/>
    </location>
</feature>
<name>A0A5C3PAE3_9APHY</name>
<gene>
    <name evidence="10" type="ORF">K466DRAFT_664167</name>
</gene>
<accession>A0A5C3PAE3</accession>
<feature type="domain" description="Transcription elongation factor Eaf N-terminal" evidence="9">
    <location>
        <begin position="26"/>
        <end position="130"/>
    </location>
</feature>
<protein>
    <recommendedName>
        <fullName evidence="9">Transcription elongation factor Eaf N-terminal domain-containing protein</fullName>
    </recommendedName>
</protein>
<proteinExistence type="inferred from homology"/>
<keyword evidence="3" id="KW-0597">Phosphoprotein</keyword>
<evidence type="ECO:0000256" key="3">
    <source>
        <dbReference type="ARBA" id="ARBA00022553"/>
    </source>
</evidence>
<feature type="compositionally biased region" description="Low complexity" evidence="8">
    <location>
        <begin position="247"/>
        <end position="258"/>
    </location>
</feature>
<reference evidence="10 11" key="1">
    <citation type="journal article" date="2019" name="Nat. Ecol. Evol.">
        <title>Megaphylogeny resolves global patterns of mushroom evolution.</title>
        <authorList>
            <person name="Varga T."/>
            <person name="Krizsan K."/>
            <person name="Foldi C."/>
            <person name="Dima B."/>
            <person name="Sanchez-Garcia M."/>
            <person name="Sanchez-Ramirez S."/>
            <person name="Szollosi G.J."/>
            <person name="Szarkandi J.G."/>
            <person name="Papp V."/>
            <person name="Albert L."/>
            <person name="Andreopoulos W."/>
            <person name="Angelini C."/>
            <person name="Antonin V."/>
            <person name="Barry K.W."/>
            <person name="Bougher N.L."/>
            <person name="Buchanan P."/>
            <person name="Buyck B."/>
            <person name="Bense V."/>
            <person name="Catcheside P."/>
            <person name="Chovatia M."/>
            <person name="Cooper J."/>
            <person name="Damon W."/>
            <person name="Desjardin D."/>
            <person name="Finy P."/>
            <person name="Geml J."/>
            <person name="Haridas S."/>
            <person name="Hughes K."/>
            <person name="Justo A."/>
            <person name="Karasinski D."/>
            <person name="Kautmanova I."/>
            <person name="Kiss B."/>
            <person name="Kocsube S."/>
            <person name="Kotiranta H."/>
            <person name="LaButti K.M."/>
            <person name="Lechner B.E."/>
            <person name="Liimatainen K."/>
            <person name="Lipzen A."/>
            <person name="Lukacs Z."/>
            <person name="Mihaltcheva S."/>
            <person name="Morgado L.N."/>
            <person name="Niskanen T."/>
            <person name="Noordeloos M.E."/>
            <person name="Ohm R.A."/>
            <person name="Ortiz-Santana B."/>
            <person name="Ovrebo C."/>
            <person name="Racz N."/>
            <person name="Riley R."/>
            <person name="Savchenko A."/>
            <person name="Shiryaev A."/>
            <person name="Soop K."/>
            <person name="Spirin V."/>
            <person name="Szebenyi C."/>
            <person name="Tomsovsky M."/>
            <person name="Tulloss R.E."/>
            <person name="Uehling J."/>
            <person name="Grigoriev I.V."/>
            <person name="Vagvolgyi C."/>
            <person name="Papp T."/>
            <person name="Martin F.M."/>
            <person name="Miettinen O."/>
            <person name="Hibbett D.S."/>
            <person name="Nagy L.G."/>
        </authorList>
    </citation>
    <scope>NUCLEOTIDE SEQUENCE [LARGE SCALE GENOMIC DNA]</scope>
    <source>
        <strain evidence="10 11">HHB13444</strain>
    </source>
</reference>